<evidence type="ECO:0000313" key="3">
    <source>
        <dbReference type="EMBL" id="MBM7803603.1"/>
    </source>
</evidence>
<reference evidence="2" key="1">
    <citation type="journal article" date="2014" name="Int. J. Syst. Evol. Microbiol.">
        <title>Complete genome sequence of Corynebacterium casei LMG S-19264T (=DSM 44701T), isolated from a smear-ripened cheese.</title>
        <authorList>
            <consortium name="US DOE Joint Genome Institute (JGI-PGF)"/>
            <person name="Walter F."/>
            <person name="Albersmeier A."/>
            <person name="Kalinowski J."/>
            <person name="Ruckert C."/>
        </authorList>
    </citation>
    <scope>NUCLEOTIDE SEQUENCE</scope>
    <source>
        <strain evidence="2">JCM 1480</strain>
    </source>
</reference>
<sequence length="58" mass="5865">MVTVLAAFAVLALVVPALTPWLGRRVFLIAALAPAAAAVLTVAQTPAALGPGIRERST</sequence>
<keyword evidence="1" id="KW-0472">Membrane</keyword>
<evidence type="ECO:0000256" key="1">
    <source>
        <dbReference type="SAM" id="Phobius"/>
    </source>
</evidence>
<name>A0A8H9G8Y9_9MICO</name>
<dbReference type="EMBL" id="BMOI01000006">
    <property type="protein sequence ID" value="GGK99306.1"/>
    <property type="molecule type" value="Genomic_DNA"/>
</dbReference>
<dbReference type="Proteomes" id="UP000648535">
    <property type="component" value="Unassembled WGS sequence"/>
</dbReference>
<evidence type="ECO:0000313" key="4">
    <source>
        <dbReference type="Proteomes" id="UP000648535"/>
    </source>
</evidence>
<protein>
    <submittedName>
        <fullName evidence="2">Uncharacterized protein</fullName>
    </submittedName>
</protein>
<keyword evidence="1" id="KW-1133">Transmembrane helix</keyword>
<feature type="transmembrane region" description="Helical" evidence="1">
    <location>
        <begin position="27"/>
        <end position="49"/>
    </location>
</feature>
<reference evidence="3 5" key="3">
    <citation type="submission" date="2021-01" db="EMBL/GenBank/DDBJ databases">
        <title>Sequencing the genomes of 1000 actinobacteria strains.</title>
        <authorList>
            <person name="Klenk H.-P."/>
        </authorList>
    </citation>
    <scope>NUCLEOTIDE SEQUENCE [LARGE SCALE GENOMIC DNA]</scope>
    <source>
        <strain evidence="3 5">DSM 20542</strain>
    </source>
</reference>
<keyword evidence="5" id="KW-1185">Reference proteome</keyword>
<dbReference type="RefSeq" id="WP_307839857.1">
    <property type="nucleotide sequence ID" value="NZ_BMOI01000006.1"/>
</dbReference>
<proteinExistence type="predicted"/>
<dbReference type="AlphaFoldDB" id="A0A8H9G8Y9"/>
<organism evidence="2 4">
    <name type="scientific">Curtobacterium luteum</name>
    <dbReference type="NCBI Taxonomy" id="33881"/>
    <lineage>
        <taxon>Bacteria</taxon>
        <taxon>Bacillati</taxon>
        <taxon>Actinomycetota</taxon>
        <taxon>Actinomycetes</taxon>
        <taxon>Micrococcales</taxon>
        <taxon>Microbacteriaceae</taxon>
        <taxon>Curtobacterium</taxon>
    </lineage>
</organism>
<dbReference type="EMBL" id="JAFBCG010000001">
    <property type="protein sequence ID" value="MBM7803603.1"/>
    <property type="molecule type" value="Genomic_DNA"/>
</dbReference>
<gene>
    <name evidence="2" type="ORF">GCM10009769_16810</name>
    <name evidence="3" type="ORF">JOE58_002854</name>
</gene>
<evidence type="ECO:0000313" key="5">
    <source>
        <dbReference type="Proteomes" id="UP000746584"/>
    </source>
</evidence>
<keyword evidence="1" id="KW-0812">Transmembrane</keyword>
<reference evidence="2" key="2">
    <citation type="submission" date="2020-09" db="EMBL/GenBank/DDBJ databases">
        <authorList>
            <person name="Sun Q."/>
            <person name="Ohkuma M."/>
        </authorList>
    </citation>
    <scope>NUCLEOTIDE SEQUENCE</scope>
    <source>
        <strain evidence="2">JCM 1480</strain>
    </source>
</reference>
<evidence type="ECO:0000313" key="2">
    <source>
        <dbReference type="EMBL" id="GGK99306.1"/>
    </source>
</evidence>
<comment type="caution">
    <text evidence="2">The sequence shown here is derived from an EMBL/GenBank/DDBJ whole genome shotgun (WGS) entry which is preliminary data.</text>
</comment>
<accession>A0A8H9G8Y9</accession>
<dbReference type="Proteomes" id="UP000746584">
    <property type="component" value="Unassembled WGS sequence"/>
</dbReference>